<dbReference type="KEGG" id="srq:SR187_1815"/>
<dbReference type="HAMAP" id="MF_00795">
    <property type="entry name" value="CutC"/>
    <property type="match status" value="1"/>
</dbReference>
<evidence type="ECO:0000313" key="4">
    <source>
        <dbReference type="EMBL" id="BBA91985.1"/>
    </source>
</evidence>
<dbReference type="EMBL" id="AP018400">
    <property type="protein sequence ID" value="BBA91985.1"/>
    <property type="molecule type" value="Genomic_DNA"/>
</dbReference>
<name>A0A2Z5TNF8_9STRE</name>
<reference evidence="4 5" key="1">
    <citation type="journal article" date="2018" name="Genome Biol. Evol.">
        <title>Complete Genome Sequence of Streptococcus ruminantium sp. nov. GUT-187T (=DSM 104980T =JCM 31869T), the Type Strain of S. ruminantium, and Comparison with Genome Sequences of Streptococcus suis Strains.</title>
        <authorList>
            <person name="Tohya M."/>
            <person name="Sekizaki T."/>
            <person name="Miyoshi-Akiyama T."/>
        </authorList>
    </citation>
    <scope>NUCLEOTIDE SEQUENCE [LARGE SCALE GENOMIC DNA]</scope>
    <source>
        <strain evidence="4 5">GUT187T</strain>
    </source>
</reference>
<comment type="similarity">
    <text evidence="1 3">Belongs to the CutC family.</text>
</comment>
<dbReference type="GO" id="GO:0005507">
    <property type="term" value="F:copper ion binding"/>
    <property type="evidence" value="ECO:0007669"/>
    <property type="project" value="TreeGrafter"/>
</dbReference>
<sequence length="222" mass="24978">MLFYKEKIEMELAMIKEFCSENHVDLVRALSSGAQRVELCDNLAVGGTTPSYAVIDYVCQLAHTYDATVMTMIRPRGGNFCYDEAELEMMVEDCKVAKRLGSDGLVYGLLTEENWLDEVAMEKLLAVSKGCQIVFHMAFDHIPRNRQFEAIDWLAERGVTRILTRGSLTGCALDNLAWLREIVNYAVGRIEILVGGGLTVDNVPQLLDKLPLDQVHGTRLFW</sequence>
<organism evidence="4 5">
    <name type="scientific">Streptococcus ruminantium</name>
    <dbReference type="NCBI Taxonomy" id="1917441"/>
    <lineage>
        <taxon>Bacteria</taxon>
        <taxon>Bacillati</taxon>
        <taxon>Bacillota</taxon>
        <taxon>Bacilli</taxon>
        <taxon>Lactobacillales</taxon>
        <taxon>Streptococcaceae</taxon>
        <taxon>Streptococcus</taxon>
    </lineage>
</organism>
<dbReference type="GO" id="GO:0005737">
    <property type="term" value="C:cytoplasm"/>
    <property type="evidence" value="ECO:0007669"/>
    <property type="project" value="UniProtKB-SubCell"/>
</dbReference>
<dbReference type="PANTHER" id="PTHR12598:SF0">
    <property type="entry name" value="COPPER HOMEOSTASIS PROTEIN CUTC HOMOLOG"/>
    <property type="match status" value="1"/>
</dbReference>
<dbReference type="PANTHER" id="PTHR12598">
    <property type="entry name" value="COPPER HOMEOSTASIS PROTEIN CUTC"/>
    <property type="match status" value="1"/>
</dbReference>
<proteinExistence type="inferred from homology"/>
<dbReference type="SUPFAM" id="SSF110395">
    <property type="entry name" value="CutC-like"/>
    <property type="match status" value="1"/>
</dbReference>
<keyword evidence="2 3" id="KW-0963">Cytoplasm</keyword>
<comment type="caution">
    <text evidence="3">Once thought to be involved in copper homeostasis, experiments in E.coli have shown this is not the case.</text>
</comment>
<evidence type="ECO:0000256" key="1">
    <source>
        <dbReference type="ARBA" id="ARBA00007768"/>
    </source>
</evidence>
<dbReference type="Gene3D" id="3.20.20.380">
    <property type="entry name" value="Copper homeostasis (CutC) domain"/>
    <property type="match status" value="1"/>
</dbReference>
<protein>
    <recommendedName>
        <fullName evidence="3">PF03932 family protein CutC</fullName>
    </recommendedName>
</protein>
<dbReference type="Pfam" id="PF03932">
    <property type="entry name" value="CutC"/>
    <property type="match status" value="1"/>
</dbReference>
<dbReference type="InterPro" id="IPR005627">
    <property type="entry name" value="CutC-like"/>
</dbReference>
<gene>
    <name evidence="3 4" type="primary">cutC</name>
    <name evidence="4" type="ORF">SR187_1815</name>
</gene>
<dbReference type="Proteomes" id="UP000269331">
    <property type="component" value="Chromosome"/>
</dbReference>
<evidence type="ECO:0000256" key="3">
    <source>
        <dbReference type="HAMAP-Rule" id="MF_00795"/>
    </source>
</evidence>
<comment type="subcellular location">
    <subcellularLocation>
        <location evidence="3">Cytoplasm</location>
    </subcellularLocation>
</comment>
<dbReference type="FunFam" id="3.20.20.380:FF:000003">
    <property type="entry name" value="Copper homeostasis protein CutC"/>
    <property type="match status" value="1"/>
</dbReference>
<evidence type="ECO:0000256" key="2">
    <source>
        <dbReference type="ARBA" id="ARBA00022490"/>
    </source>
</evidence>
<dbReference type="InterPro" id="IPR036822">
    <property type="entry name" value="CutC-like_dom_sf"/>
</dbReference>
<dbReference type="AlphaFoldDB" id="A0A2Z5TNF8"/>
<evidence type="ECO:0000313" key="5">
    <source>
        <dbReference type="Proteomes" id="UP000269331"/>
    </source>
</evidence>
<accession>A0A2Z5TNF8</accession>